<feature type="domain" description="Reverse transcriptase Ty1/copia-type" evidence="3">
    <location>
        <begin position="507"/>
        <end position="637"/>
    </location>
</feature>
<evidence type="ECO:0000313" key="4">
    <source>
        <dbReference type="EMBL" id="GJT39597.1"/>
    </source>
</evidence>
<dbReference type="InterPro" id="IPR043502">
    <property type="entry name" value="DNA/RNA_pol_sf"/>
</dbReference>
<keyword evidence="5" id="KW-1185">Reference proteome</keyword>
<proteinExistence type="predicted"/>
<keyword evidence="1" id="KW-0175">Coiled coil</keyword>
<gene>
    <name evidence="4" type="ORF">Tco_0939462</name>
</gene>
<evidence type="ECO:0000256" key="2">
    <source>
        <dbReference type="SAM" id="MobiDB-lite"/>
    </source>
</evidence>
<dbReference type="Proteomes" id="UP001151760">
    <property type="component" value="Unassembled WGS sequence"/>
</dbReference>
<organism evidence="4 5">
    <name type="scientific">Tanacetum coccineum</name>
    <dbReference type="NCBI Taxonomy" id="301880"/>
    <lineage>
        <taxon>Eukaryota</taxon>
        <taxon>Viridiplantae</taxon>
        <taxon>Streptophyta</taxon>
        <taxon>Embryophyta</taxon>
        <taxon>Tracheophyta</taxon>
        <taxon>Spermatophyta</taxon>
        <taxon>Magnoliopsida</taxon>
        <taxon>eudicotyledons</taxon>
        <taxon>Gunneridae</taxon>
        <taxon>Pentapetalae</taxon>
        <taxon>asterids</taxon>
        <taxon>campanulids</taxon>
        <taxon>Asterales</taxon>
        <taxon>Asteraceae</taxon>
        <taxon>Asteroideae</taxon>
        <taxon>Anthemideae</taxon>
        <taxon>Anthemidinae</taxon>
        <taxon>Tanacetum</taxon>
    </lineage>
</organism>
<feature type="coiled-coil region" evidence="1">
    <location>
        <begin position="104"/>
        <end position="138"/>
    </location>
</feature>
<dbReference type="SUPFAM" id="SSF56672">
    <property type="entry name" value="DNA/RNA polymerases"/>
    <property type="match status" value="1"/>
</dbReference>
<reference evidence="4" key="1">
    <citation type="journal article" date="2022" name="Int. J. Mol. Sci.">
        <title>Draft Genome of Tanacetum Coccineum: Genomic Comparison of Closely Related Tanacetum-Family Plants.</title>
        <authorList>
            <person name="Yamashiro T."/>
            <person name="Shiraishi A."/>
            <person name="Nakayama K."/>
            <person name="Satake H."/>
        </authorList>
    </citation>
    <scope>NUCLEOTIDE SEQUENCE</scope>
</reference>
<dbReference type="InterPro" id="IPR013103">
    <property type="entry name" value="RVT_2"/>
</dbReference>
<evidence type="ECO:0000259" key="3">
    <source>
        <dbReference type="Pfam" id="PF07727"/>
    </source>
</evidence>
<name>A0ABQ5DKP8_9ASTR</name>
<accession>A0ABQ5DKP8</accession>
<feature type="region of interest" description="Disordered" evidence="2">
    <location>
        <begin position="456"/>
        <end position="475"/>
    </location>
</feature>
<evidence type="ECO:0000256" key="1">
    <source>
        <dbReference type="SAM" id="Coils"/>
    </source>
</evidence>
<protein>
    <submittedName>
        <fullName evidence="4">Retrovirus-related pol polyprotein from transposon TNT 1-94</fullName>
    </submittedName>
</protein>
<dbReference type="PANTHER" id="PTHR11439:SF483">
    <property type="entry name" value="PEPTIDE SYNTHASE GLIP-LIKE, PUTATIVE (AFU_ORTHOLOGUE AFUA_3G12920)-RELATED"/>
    <property type="match status" value="1"/>
</dbReference>
<evidence type="ECO:0000313" key="5">
    <source>
        <dbReference type="Proteomes" id="UP001151760"/>
    </source>
</evidence>
<dbReference type="Pfam" id="PF07727">
    <property type="entry name" value="RVT_2"/>
    <property type="match status" value="1"/>
</dbReference>
<reference evidence="4" key="2">
    <citation type="submission" date="2022-01" db="EMBL/GenBank/DDBJ databases">
        <authorList>
            <person name="Yamashiro T."/>
            <person name="Shiraishi A."/>
            <person name="Satake H."/>
            <person name="Nakayama K."/>
        </authorList>
    </citation>
    <scope>NUCLEOTIDE SEQUENCE</scope>
</reference>
<dbReference type="EMBL" id="BQNB010015400">
    <property type="protein sequence ID" value="GJT39597.1"/>
    <property type="molecule type" value="Genomic_DNA"/>
</dbReference>
<comment type="caution">
    <text evidence="4">The sequence shown here is derived from an EMBL/GenBank/DDBJ whole genome shotgun (WGS) entry which is preliminary data.</text>
</comment>
<dbReference type="PANTHER" id="PTHR11439">
    <property type="entry name" value="GAG-POL-RELATED RETROTRANSPOSON"/>
    <property type="match status" value="1"/>
</dbReference>
<sequence length="825" mass="91992">MVVLMLTYFIRVMDPNSSLGKICLGENVVEISSDKIEGSGDWNSPEFQDTALPPGGLEAYDGEINLGVEENMISNEYAVKLCLEHEIIPMYDQSNCEPYNANDVTNLLEHNERLRAEIEKIEDLKAQLEGNLKVAARSSVKQSSCSDVVKTLDNVLNLMLVNYTKLSQNRLDYVIGTCPKAFTESRSSKKPWSAPTTSANVPSIYIQLFWNTLTHDAKTGVYSFQVDEHWLTLSADLLRKALNVTPADSAHPFESPPAGKTDITFTRRRVPSNWLMKMKFNRLLNLLWMIMSTINNKTTRKLPVVEVKGKGSATDRWIIASQDETTGPSVHPEDATSTKMVHETLSHANAESGGNSEKVGSNSEQSHVALAGPNPEHMHDVFLATNWRHHIEPVPTATVVNAPIDSTNTSVSTTITQDAPSTSHSLSSLQVHSPVFPQGVAAGPTIEDTSITQADLHPSVNPVEGEPSSAQSTSGDVIEPKNFKITVIEGCWFQAIQDEIHEFDQLEVWELVPRPIYVMVIALKWIYKVKLDEYGDVLKNKARLVAKGYHQEEGIDFEEPFVPVARIEAIRIFIANVATKNMIIYQMDVKTAFLNGDLQEEVFVSQPEGFEDQDNPTHVYRLKKALYGLKQAPRACPRGIFINQAKYALETLKKYGMDLSLVDTPMVDRLKLDNDLIGIPIDQTQFRGMVGSLMYLTASRPDLVFAMCICARYQAKPTKNHLEAIKRIFRYLKGTINMGLWYSKDNAMSLTAYADADHTGSFKDGDGDGDTHYERSHKGVKASANSDIIFFFTSAQDGNKLLDDERLSLADDLKKAHDQNQNKSK</sequence>